<protein>
    <submittedName>
        <fullName evidence="1">Uncharacterized protein</fullName>
    </submittedName>
</protein>
<organism evidence="1 2">
    <name type="scientific">Orchesella dallaii</name>
    <dbReference type="NCBI Taxonomy" id="48710"/>
    <lineage>
        <taxon>Eukaryota</taxon>
        <taxon>Metazoa</taxon>
        <taxon>Ecdysozoa</taxon>
        <taxon>Arthropoda</taxon>
        <taxon>Hexapoda</taxon>
        <taxon>Collembola</taxon>
        <taxon>Entomobryomorpha</taxon>
        <taxon>Entomobryoidea</taxon>
        <taxon>Orchesellidae</taxon>
        <taxon>Orchesellinae</taxon>
        <taxon>Orchesella</taxon>
    </lineage>
</organism>
<gene>
    <name evidence="1" type="ORF">ODALV1_LOCUS28138</name>
</gene>
<keyword evidence="2" id="KW-1185">Reference proteome</keyword>
<accession>A0ABP1S079</accession>
<proteinExistence type="predicted"/>
<name>A0ABP1S079_9HEXA</name>
<evidence type="ECO:0000313" key="1">
    <source>
        <dbReference type="EMBL" id="CAL8140093.1"/>
    </source>
</evidence>
<comment type="caution">
    <text evidence="1">The sequence shown here is derived from an EMBL/GenBank/DDBJ whole genome shotgun (WGS) entry which is preliminary data.</text>
</comment>
<sequence>MSPNGIYMSQRDYMSLIKHILANKLLLVTFFHGSPIMVQLKPQGDTLTVYRPTPETFKFTEEGCSSRYKTHTWTTSRQSLIRHLEKEHDIRATTNINIVVFFRSRRTPKEIDPTFYQMGDPSTLVKVDMFTTSEVSKRLKTFENTAPGED</sequence>
<dbReference type="EMBL" id="CAXLJM020000133">
    <property type="protein sequence ID" value="CAL8140093.1"/>
    <property type="molecule type" value="Genomic_DNA"/>
</dbReference>
<reference evidence="1 2" key="1">
    <citation type="submission" date="2024-08" db="EMBL/GenBank/DDBJ databases">
        <authorList>
            <person name="Cucini C."/>
            <person name="Frati F."/>
        </authorList>
    </citation>
    <scope>NUCLEOTIDE SEQUENCE [LARGE SCALE GENOMIC DNA]</scope>
</reference>
<dbReference type="Proteomes" id="UP001642540">
    <property type="component" value="Unassembled WGS sequence"/>
</dbReference>
<evidence type="ECO:0000313" key="2">
    <source>
        <dbReference type="Proteomes" id="UP001642540"/>
    </source>
</evidence>